<dbReference type="InterPro" id="IPR023631">
    <property type="entry name" value="Amidase_dom"/>
</dbReference>
<dbReference type="STRING" id="1429867.A0A0G4P931"/>
<keyword evidence="3" id="KW-1185">Reference proteome</keyword>
<reference evidence="2 3" key="1">
    <citation type="journal article" date="2014" name="Nat. Commun.">
        <title>Multiple recent horizontal transfers of a large genomic region in cheese making fungi.</title>
        <authorList>
            <person name="Cheeseman K."/>
            <person name="Ropars J."/>
            <person name="Renault P."/>
            <person name="Dupont J."/>
            <person name="Gouzy J."/>
            <person name="Branca A."/>
            <person name="Abraham A.L."/>
            <person name="Ceppi M."/>
            <person name="Conseiller E."/>
            <person name="Debuchy R."/>
            <person name="Malagnac F."/>
            <person name="Goarin A."/>
            <person name="Silar P."/>
            <person name="Lacoste S."/>
            <person name="Sallet E."/>
            <person name="Bensimon A."/>
            <person name="Giraud T."/>
            <person name="Brygoo Y."/>
        </authorList>
    </citation>
    <scope>NUCLEOTIDE SEQUENCE [LARGE SCALE GENOMIC DNA]</scope>
    <source>
        <strain evidence="3">FM 013</strain>
    </source>
</reference>
<evidence type="ECO:0000259" key="1">
    <source>
        <dbReference type="Pfam" id="PF01425"/>
    </source>
</evidence>
<dbReference type="SUPFAM" id="SSF75304">
    <property type="entry name" value="Amidase signature (AS) enzymes"/>
    <property type="match status" value="1"/>
</dbReference>
<dbReference type="PANTHER" id="PTHR42678:SF34">
    <property type="entry name" value="OS04G0183300 PROTEIN"/>
    <property type="match status" value="1"/>
</dbReference>
<evidence type="ECO:0000313" key="3">
    <source>
        <dbReference type="Proteomes" id="UP000053732"/>
    </source>
</evidence>
<gene>
    <name evidence="2" type="ORF">PCAMFM013_S008g000218</name>
</gene>
<proteinExistence type="predicted"/>
<dbReference type="EMBL" id="HG793141">
    <property type="protein sequence ID" value="CRL22789.1"/>
    <property type="molecule type" value="Genomic_DNA"/>
</dbReference>
<sequence length="569" mass="61948">MALFTRYWLSKVLFLLLPILIGVLITRRTTPTPDYLPLHDQSIETLQVFLQNGTLTSEELVQLYLRRIEESTAAFHPVAEINPSALEIARQLDVERKVSGPRSPLHGLPVLVKDSISAHGMNNTAGSLCLVGSKTRKEASIISRLRNAGVIILGKANMSQWGNSRSSPKSQSNGWSAWGGQTLGAFYPNQDPCGSSSGSAVAMSLDLAAFTVGVETVGSMICPASRNNVVGIKTTSGLVARDNVIVTKMRGSIGPFAKTVRDAAIALSIMAGKNAEDPISQEIPFESTPDYEKACKLADFRSIRLAIPQNAFQNPFVQSMNLSAIKKDFEIVVSSFRGHGATIIDDVNYSSYDRINGPSAPQQYVGPAEYKSDMAHYFRGLEINPLNIQNIEDMISCTKSIPGEDYPSRDISYWDTVRKADDVLSEKVVAGIKEMRYLGGAAGIDEVLDASGADAIILPSIVSADVPGLVGYPIITVPMGFSPSDTPVTLNERGNLVWDGPNIPYGLSFIGRPYSEERLIELAYTFEQSIRSQSEGRSFASPKSDLNGSPRSVWFMLGLLQVFYTHFFS</sequence>
<dbReference type="Gene3D" id="3.90.1300.10">
    <property type="entry name" value="Amidase signature (AS) domain"/>
    <property type="match status" value="1"/>
</dbReference>
<name>A0A0G4P931_PENC3</name>
<dbReference type="PANTHER" id="PTHR42678">
    <property type="entry name" value="AMIDASE"/>
    <property type="match status" value="1"/>
</dbReference>
<protein>
    <submittedName>
        <fullName evidence="2">Amidase</fullName>
    </submittedName>
</protein>
<dbReference type="AlphaFoldDB" id="A0A0G4P931"/>
<feature type="domain" description="Amidase" evidence="1">
    <location>
        <begin position="59"/>
        <end position="519"/>
    </location>
</feature>
<dbReference type="InterPro" id="IPR036928">
    <property type="entry name" value="AS_sf"/>
</dbReference>
<evidence type="ECO:0000313" key="2">
    <source>
        <dbReference type="EMBL" id="CRL22789.1"/>
    </source>
</evidence>
<accession>A0A0G4P931</accession>
<organism evidence="2 3">
    <name type="scientific">Penicillium camemberti (strain FM 013)</name>
    <dbReference type="NCBI Taxonomy" id="1429867"/>
    <lineage>
        <taxon>Eukaryota</taxon>
        <taxon>Fungi</taxon>
        <taxon>Dikarya</taxon>
        <taxon>Ascomycota</taxon>
        <taxon>Pezizomycotina</taxon>
        <taxon>Eurotiomycetes</taxon>
        <taxon>Eurotiomycetidae</taxon>
        <taxon>Eurotiales</taxon>
        <taxon>Aspergillaceae</taxon>
        <taxon>Penicillium</taxon>
    </lineage>
</organism>
<dbReference type="Proteomes" id="UP000053732">
    <property type="component" value="Unassembled WGS sequence"/>
</dbReference>
<dbReference type="Pfam" id="PF01425">
    <property type="entry name" value="Amidase"/>
    <property type="match status" value="1"/>
</dbReference>